<dbReference type="GO" id="GO:0003677">
    <property type="term" value="F:DNA binding"/>
    <property type="evidence" value="ECO:0007669"/>
    <property type="project" value="UniProtKB-KW"/>
</dbReference>
<dbReference type="Proteomes" id="UP000295818">
    <property type="component" value="Unassembled WGS sequence"/>
</dbReference>
<evidence type="ECO:0000313" key="5">
    <source>
        <dbReference type="EMBL" id="TCO18990.1"/>
    </source>
</evidence>
<evidence type="ECO:0000256" key="1">
    <source>
        <dbReference type="ARBA" id="ARBA00023067"/>
    </source>
</evidence>
<dbReference type="Gene3D" id="4.10.520.10">
    <property type="entry name" value="IHF-like DNA-binding proteins"/>
    <property type="match status" value="1"/>
</dbReference>
<comment type="caution">
    <text evidence="5">The sequence shown here is derived from an EMBL/GenBank/DDBJ whole genome shotgun (WGS) entry which is preliminary data.</text>
</comment>
<dbReference type="Pfam" id="PF00216">
    <property type="entry name" value="Bac_DNA_binding"/>
    <property type="match status" value="1"/>
</dbReference>
<evidence type="ECO:0000256" key="2">
    <source>
        <dbReference type="ARBA" id="ARBA00023125"/>
    </source>
</evidence>
<dbReference type="CDD" id="cd13831">
    <property type="entry name" value="HU"/>
    <property type="match status" value="1"/>
</dbReference>
<accession>A0ABY2BFX8</accession>
<evidence type="ECO:0000256" key="4">
    <source>
        <dbReference type="SAM" id="MobiDB-lite"/>
    </source>
</evidence>
<dbReference type="RefSeq" id="WP_132191388.1">
    <property type="nucleotide sequence ID" value="NZ_SLWM01000011.1"/>
</dbReference>
<proteinExistence type="inferred from homology"/>
<keyword evidence="1" id="KW-0226">DNA condensation</keyword>
<organism evidence="5 6">
    <name type="scientific">Kribbella orskensis</name>
    <dbReference type="NCBI Taxonomy" id="2512216"/>
    <lineage>
        <taxon>Bacteria</taxon>
        <taxon>Bacillati</taxon>
        <taxon>Actinomycetota</taxon>
        <taxon>Actinomycetes</taxon>
        <taxon>Propionibacteriales</taxon>
        <taxon>Kribbellaceae</taxon>
        <taxon>Kribbella</taxon>
    </lineage>
</organism>
<keyword evidence="2 5" id="KW-0238">DNA-binding</keyword>
<comment type="similarity">
    <text evidence="3">Belongs to the bacterial histone-like protein family.</text>
</comment>
<dbReference type="InterPro" id="IPR000119">
    <property type="entry name" value="Hist_DNA-bd"/>
</dbReference>
<dbReference type="SUPFAM" id="SSF47729">
    <property type="entry name" value="IHF-like DNA-binding proteins"/>
    <property type="match status" value="1"/>
</dbReference>
<dbReference type="EMBL" id="SLWM01000011">
    <property type="protein sequence ID" value="TCO18990.1"/>
    <property type="molecule type" value="Genomic_DNA"/>
</dbReference>
<sequence>MNKSQLVEALAVHFDGNRRSAQHALEAVIDTVERELTKKGGKVAITGFGAFEAIERGARMVRNPRTGETKRAKKTVVPKFRAGAELKAVVSGAKKLPKLVVPRAATATKAAAPAKKAAPVKAAATKTAAKKAPAKAAATKTVAKKAPAKKAPAKAVAKKTVAKKAPAKTVAKKAPAKKAPAKKAPVKRAAAR</sequence>
<dbReference type="InterPro" id="IPR010992">
    <property type="entry name" value="IHF-like_DNA-bd_dom_sf"/>
</dbReference>
<gene>
    <name evidence="5" type="ORF">EV644_111228</name>
</gene>
<dbReference type="PANTHER" id="PTHR33175:SF3">
    <property type="entry name" value="DNA-BINDING PROTEIN HU-BETA"/>
    <property type="match status" value="1"/>
</dbReference>
<protein>
    <submittedName>
        <fullName evidence="5">DNA-binding protein HU-beta</fullName>
    </submittedName>
</protein>
<name>A0ABY2BFX8_9ACTN</name>
<evidence type="ECO:0000313" key="6">
    <source>
        <dbReference type="Proteomes" id="UP000295818"/>
    </source>
</evidence>
<dbReference type="SMART" id="SM00411">
    <property type="entry name" value="BHL"/>
    <property type="match status" value="1"/>
</dbReference>
<feature type="compositionally biased region" description="Basic residues" evidence="4">
    <location>
        <begin position="142"/>
        <end position="192"/>
    </location>
</feature>
<keyword evidence="6" id="KW-1185">Reference proteome</keyword>
<evidence type="ECO:0000256" key="3">
    <source>
        <dbReference type="RuleBase" id="RU003939"/>
    </source>
</evidence>
<dbReference type="PANTHER" id="PTHR33175">
    <property type="entry name" value="DNA-BINDING PROTEIN HU"/>
    <property type="match status" value="1"/>
</dbReference>
<dbReference type="PRINTS" id="PR01727">
    <property type="entry name" value="DNABINDINGHU"/>
</dbReference>
<feature type="region of interest" description="Disordered" evidence="4">
    <location>
        <begin position="127"/>
        <end position="192"/>
    </location>
</feature>
<reference evidence="5 6" key="1">
    <citation type="journal article" date="2015" name="Stand. Genomic Sci.">
        <title>Genomic Encyclopedia of Bacterial and Archaeal Type Strains, Phase III: the genomes of soil and plant-associated and newly described type strains.</title>
        <authorList>
            <person name="Whitman W.B."/>
            <person name="Woyke T."/>
            <person name="Klenk H.P."/>
            <person name="Zhou Y."/>
            <person name="Lilburn T.G."/>
            <person name="Beck B.J."/>
            <person name="De Vos P."/>
            <person name="Vandamme P."/>
            <person name="Eisen J.A."/>
            <person name="Garrity G."/>
            <person name="Hugenholtz P."/>
            <person name="Kyrpides N.C."/>
        </authorList>
    </citation>
    <scope>NUCLEOTIDE SEQUENCE [LARGE SCALE GENOMIC DNA]</scope>
    <source>
        <strain evidence="5 6">VKM Ac-2538</strain>
    </source>
</reference>